<dbReference type="AlphaFoldDB" id="A0A6G0TH38"/>
<comment type="caution">
    <text evidence="2">The sequence shown here is derived from an EMBL/GenBank/DDBJ whole genome shotgun (WGS) entry which is preliminary data.</text>
</comment>
<proteinExistence type="predicted"/>
<feature type="transmembrane region" description="Helical" evidence="1">
    <location>
        <begin position="46"/>
        <end position="67"/>
    </location>
</feature>
<keyword evidence="1" id="KW-0812">Transmembrane</keyword>
<organism evidence="2 3">
    <name type="scientific">Aphis glycines</name>
    <name type="common">Soybean aphid</name>
    <dbReference type="NCBI Taxonomy" id="307491"/>
    <lineage>
        <taxon>Eukaryota</taxon>
        <taxon>Metazoa</taxon>
        <taxon>Ecdysozoa</taxon>
        <taxon>Arthropoda</taxon>
        <taxon>Hexapoda</taxon>
        <taxon>Insecta</taxon>
        <taxon>Pterygota</taxon>
        <taxon>Neoptera</taxon>
        <taxon>Paraneoptera</taxon>
        <taxon>Hemiptera</taxon>
        <taxon>Sternorrhyncha</taxon>
        <taxon>Aphidomorpha</taxon>
        <taxon>Aphidoidea</taxon>
        <taxon>Aphididae</taxon>
        <taxon>Aphidini</taxon>
        <taxon>Aphis</taxon>
        <taxon>Aphis</taxon>
    </lineage>
</organism>
<evidence type="ECO:0000313" key="2">
    <source>
        <dbReference type="EMBL" id="KAE9532663.1"/>
    </source>
</evidence>
<gene>
    <name evidence="2" type="ORF">AGLY_009744</name>
</gene>
<dbReference type="EMBL" id="VYZN01000038">
    <property type="protein sequence ID" value="KAE9532663.1"/>
    <property type="molecule type" value="Genomic_DNA"/>
</dbReference>
<evidence type="ECO:0000313" key="3">
    <source>
        <dbReference type="Proteomes" id="UP000475862"/>
    </source>
</evidence>
<accession>A0A6G0TH38</accession>
<reference evidence="2 3" key="1">
    <citation type="submission" date="2019-08" db="EMBL/GenBank/DDBJ databases">
        <title>The genome of the soybean aphid Biotype 1, its phylome, world population structure and adaptation to the North American continent.</title>
        <authorList>
            <person name="Giordano R."/>
            <person name="Donthu R.K."/>
            <person name="Hernandez A.G."/>
            <person name="Wright C.L."/>
            <person name="Zimin A.V."/>
        </authorList>
    </citation>
    <scope>NUCLEOTIDE SEQUENCE [LARGE SCALE GENOMIC DNA]</scope>
    <source>
        <tissue evidence="2">Whole aphids</tissue>
    </source>
</reference>
<keyword evidence="3" id="KW-1185">Reference proteome</keyword>
<evidence type="ECO:0000256" key="1">
    <source>
        <dbReference type="SAM" id="Phobius"/>
    </source>
</evidence>
<keyword evidence="1" id="KW-0472">Membrane</keyword>
<keyword evidence="1" id="KW-1133">Transmembrane helix</keyword>
<name>A0A6G0TH38_APHGL</name>
<dbReference type="Proteomes" id="UP000475862">
    <property type="component" value="Unassembled WGS sequence"/>
</dbReference>
<protein>
    <submittedName>
        <fullName evidence="2">Uncharacterized protein</fullName>
    </submittedName>
</protein>
<sequence length="189" mass="21481">MLVQVLGPAFRTPEHGGAIRAARYPYLAGFRFDLRRRRRRRRRRRTAITGLCGRGVRLLFALFFPLLRRFRLVPHVFAHRLARVLEEVVQSERGRQVGQVIGHGRPGSGDALPRRRHAVGLQRHFAVVGVVLLRPAAVEVHATDAREILVDLQRTGSEVGADHGKVHLLEYVARTERGSHRRQPVVSLR</sequence>